<dbReference type="Proteomes" id="UP000467130">
    <property type="component" value="Chromosome"/>
</dbReference>
<organism evidence="1 2">
    <name type="scientific">Mycobacterium stomatepiae</name>
    <dbReference type="NCBI Taxonomy" id="470076"/>
    <lineage>
        <taxon>Bacteria</taxon>
        <taxon>Bacillati</taxon>
        <taxon>Actinomycetota</taxon>
        <taxon>Actinomycetes</taxon>
        <taxon>Mycobacteriales</taxon>
        <taxon>Mycobacteriaceae</taxon>
        <taxon>Mycobacterium</taxon>
        <taxon>Mycobacterium simiae complex</taxon>
    </lineage>
</organism>
<gene>
    <name evidence="1" type="ORF">MSTO_46760</name>
</gene>
<dbReference type="EMBL" id="AP022587">
    <property type="protein sequence ID" value="BBY24471.1"/>
    <property type="molecule type" value="Genomic_DNA"/>
</dbReference>
<evidence type="ECO:0000313" key="2">
    <source>
        <dbReference type="Proteomes" id="UP000467130"/>
    </source>
</evidence>
<dbReference type="AlphaFoldDB" id="A0A7I7QE87"/>
<sequence>MVLAAMQMAATSFEERVGLAVAEVHVGEHRSTAAFGHPKCFGTKMGPGEAMDTICGV</sequence>
<reference evidence="1 2" key="1">
    <citation type="journal article" date="2019" name="Emerg. Microbes Infect.">
        <title>Comprehensive subspecies identification of 175 nontuberculous mycobacteria species based on 7547 genomic profiles.</title>
        <authorList>
            <person name="Matsumoto Y."/>
            <person name="Kinjo T."/>
            <person name="Motooka D."/>
            <person name="Nabeya D."/>
            <person name="Jung N."/>
            <person name="Uechi K."/>
            <person name="Horii T."/>
            <person name="Iida T."/>
            <person name="Fujita J."/>
            <person name="Nakamura S."/>
        </authorList>
    </citation>
    <scope>NUCLEOTIDE SEQUENCE [LARGE SCALE GENOMIC DNA]</scope>
    <source>
        <strain evidence="1 2">JCM 17783</strain>
    </source>
</reference>
<keyword evidence="2" id="KW-1185">Reference proteome</keyword>
<protein>
    <submittedName>
        <fullName evidence="1">Uncharacterized protein</fullName>
    </submittedName>
</protein>
<evidence type="ECO:0000313" key="1">
    <source>
        <dbReference type="EMBL" id="BBY24471.1"/>
    </source>
</evidence>
<proteinExistence type="predicted"/>
<name>A0A7I7QE87_9MYCO</name>
<accession>A0A7I7QE87</accession>
<dbReference type="KEGG" id="msto:MSTO_46760"/>